<dbReference type="PANTHER" id="PTHR42085:SF1">
    <property type="entry name" value="F-BOX DOMAIN-CONTAINING PROTEIN"/>
    <property type="match status" value="1"/>
</dbReference>
<proteinExistence type="predicted"/>
<dbReference type="PANTHER" id="PTHR42085">
    <property type="entry name" value="F-BOX DOMAIN-CONTAINING PROTEIN"/>
    <property type="match status" value="1"/>
</dbReference>
<keyword evidence="2" id="KW-1185">Reference proteome</keyword>
<sequence length="362" mass="41771">MSPAHAETPTSTSWPSRALSKTLATSRTLLLARKKQKPASKLTALPPELRNRIVELALTHARGLTCLTDLATGTIRIVVDGDAGPATWSWRRATKGTTNKPKSRLVGSAVNQLQYVCRQLRDETAGQEMRYNTLRFPTWSAPSPRGFSKSHFAYDSFALFYRRCSPRVRAALTRVVLEHDYDYRPRDCQWTHQSLFLGHDMGRLHHICRERPQMRLLVRYPYLEESDTHTDGCQWVVQMCVVQRVLRGDAAPLPIWLNVNEKRVVERGVLVMRASLERDRYLKYAAGTGGGEVEERMPDNLRVGVTYGFAERWFEGGRHWYNWDVVLRRFQYEDKSWFVSGAEEVDREKRIEQARRLFDEGA</sequence>
<dbReference type="OrthoDB" id="3812021at2759"/>
<dbReference type="InterPro" id="IPR038883">
    <property type="entry name" value="AN11006-like"/>
</dbReference>
<dbReference type="AlphaFoldDB" id="A0A7C8HZA1"/>
<comment type="caution">
    <text evidence="1">The sequence shown here is derived from an EMBL/GenBank/DDBJ whole genome shotgun (WGS) entry which is preliminary data.</text>
</comment>
<organism evidence="1 2">
    <name type="scientific">Massariosphaeria phaeospora</name>
    <dbReference type="NCBI Taxonomy" id="100035"/>
    <lineage>
        <taxon>Eukaryota</taxon>
        <taxon>Fungi</taxon>
        <taxon>Dikarya</taxon>
        <taxon>Ascomycota</taxon>
        <taxon>Pezizomycotina</taxon>
        <taxon>Dothideomycetes</taxon>
        <taxon>Pleosporomycetidae</taxon>
        <taxon>Pleosporales</taxon>
        <taxon>Pleosporales incertae sedis</taxon>
        <taxon>Massariosphaeria</taxon>
    </lineage>
</organism>
<gene>
    <name evidence="1" type="ORF">BDV95DRAFT_612232</name>
</gene>
<protein>
    <submittedName>
        <fullName evidence="1">Uncharacterized protein</fullName>
    </submittedName>
</protein>
<evidence type="ECO:0000313" key="2">
    <source>
        <dbReference type="Proteomes" id="UP000481861"/>
    </source>
</evidence>
<name>A0A7C8HZA1_9PLEO</name>
<reference evidence="1 2" key="1">
    <citation type="submission" date="2020-01" db="EMBL/GenBank/DDBJ databases">
        <authorList>
            <consortium name="DOE Joint Genome Institute"/>
            <person name="Haridas S."/>
            <person name="Albert R."/>
            <person name="Binder M."/>
            <person name="Bloem J."/>
            <person name="Labutti K."/>
            <person name="Salamov A."/>
            <person name="Andreopoulos B."/>
            <person name="Baker S.E."/>
            <person name="Barry K."/>
            <person name="Bills G."/>
            <person name="Bluhm B.H."/>
            <person name="Cannon C."/>
            <person name="Castanera R."/>
            <person name="Culley D.E."/>
            <person name="Daum C."/>
            <person name="Ezra D."/>
            <person name="Gonzalez J.B."/>
            <person name="Henrissat B."/>
            <person name="Kuo A."/>
            <person name="Liang C."/>
            <person name="Lipzen A."/>
            <person name="Lutzoni F."/>
            <person name="Magnuson J."/>
            <person name="Mondo S."/>
            <person name="Nolan M."/>
            <person name="Ohm R."/>
            <person name="Pangilinan J."/>
            <person name="Park H.-J.H."/>
            <person name="Ramirez L."/>
            <person name="Alfaro M."/>
            <person name="Sun H."/>
            <person name="Tritt A."/>
            <person name="Yoshinaga Y."/>
            <person name="Zwiers L.-H.L."/>
            <person name="Turgeon B.G."/>
            <person name="Goodwin S.B."/>
            <person name="Spatafora J.W."/>
            <person name="Crous P.W."/>
            <person name="Grigoriev I.V."/>
        </authorList>
    </citation>
    <scope>NUCLEOTIDE SEQUENCE [LARGE SCALE GENOMIC DNA]</scope>
    <source>
        <strain evidence="1 2">CBS 611.86</strain>
    </source>
</reference>
<evidence type="ECO:0000313" key="1">
    <source>
        <dbReference type="EMBL" id="KAF2865997.1"/>
    </source>
</evidence>
<dbReference type="EMBL" id="JAADJZ010000030">
    <property type="protein sequence ID" value="KAF2865997.1"/>
    <property type="molecule type" value="Genomic_DNA"/>
</dbReference>
<accession>A0A7C8HZA1</accession>
<dbReference type="Proteomes" id="UP000481861">
    <property type="component" value="Unassembled WGS sequence"/>
</dbReference>